<gene>
    <name evidence="2" type="ORF">GCM10022224_002080</name>
</gene>
<feature type="compositionally biased region" description="Pro residues" evidence="1">
    <location>
        <begin position="51"/>
        <end position="67"/>
    </location>
</feature>
<evidence type="ECO:0000313" key="3">
    <source>
        <dbReference type="Proteomes" id="UP001500902"/>
    </source>
</evidence>
<dbReference type="Pfam" id="PF24152">
    <property type="entry name" value="DUF7405"/>
    <property type="match status" value="1"/>
</dbReference>
<dbReference type="EMBL" id="BAAAZP010000003">
    <property type="protein sequence ID" value="GAA3643279.1"/>
    <property type="molecule type" value="Genomic_DNA"/>
</dbReference>
<dbReference type="RefSeq" id="WP_344871921.1">
    <property type="nucleotide sequence ID" value="NZ_BAAAZP010000003.1"/>
</dbReference>
<evidence type="ECO:0000256" key="1">
    <source>
        <dbReference type="SAM" id="MobiDB-lite"/>
    </source>
</evidence>
<protein>
    <submittedName>
        <fullName evidence="2">Tat pathway signal protein</fullName>
    </submittedName>
</protein>
<name>A0ABP7AY09_9ACTN</name>
<feature type="region of interest" description="Disordered" evidence="1">
    <location>
        <begin position="49"/>
        <end position="69"/>
    </location>
</feature>
<evidence type="ECO:0000313" key="2">
    <source>
        <dbReference type="EMBL" id="GAA3643279.1"/>
    </source>
</evidence>
<keyword evidence="3" id="KW-1185">Reference proteome</keyword>
<dbReference type="InterPro" id="IPR055828">
    <property type="entry name" value="DUF7405"/>
</dbReference>
<dbReference type="Proteomes" id="UP001500902">
    <property type="component" value="Unassembled WGS sequence"/>
</dbReference>
<sequence>MAGSEGSDSPEAQNKRMPSRRYLLAGGTLAAALASAGIYELVDALIGTPERPTPPTPSTPPARPALPPEQYVFPRPRVIMDDGTGVASSKGTMAVAIPPYHAHVITAKLNVPANAKSLQAAQRRLEEVLRRLEQQFPPAPSGVTVTVSWGLPYFEHYVPRLGKGSSYFDAGTAYPAYLPVDLTTSKERGKTVYALQESRTFPSDEPPPGFGPIRLEQNDMAVLLRGDSLTTLMAATNALFGTGDDQAGDLFKVTSIRRGFTGGGHTGGQTLASKLAIEHDLPGAKLIPRQSPIFLGFTTTLRDAESSTPVSNFETFPGWTDQWPNGYFKQGTIMPLSHLFQDLVAWYSTTFPKFEDRIHAMFRPGISFPPNTVTADPPEQNEADVLHDIAKFHAYGHNGSMQPVNRLQRELTSNYGHRYPVNTAITNRGDFATMDNPFHYTSDPAGDHYSKQPAAGLHFLLFTPTTEIFNRVRLAMDGELPGGKRASFSPRSRAAGLNSVVHTTHRQNFLIPPRSHRSFPLAEFLA</sequence>
<comment type="caution">
    <text evidence="2">The sequence shown here is derived from an EMBL/GenBank/DDBJ whole genome shotgun (WGS) entry which is preliminary data.</text>
</comment>
<reference evidence="3" key="1">
    <citation type="journal article" date="2019" name="Int. J. Syst. Evol. Microbiol.">
        <title>The Global Catalogue of Microorganisms (GCM) 10K type strain sequencing project: providing services to taxonomists for standard genome sequencing and annotation.</title>
        <authorList>
            <consortium name="The Broad Institute Genomics Platform"/>
            <consortium name="The Broad Institute Genome Sequencing Center for Infectious Disease"/>
            <person name="Wu L."/>
            <person name="Ma J."/>
        </authorList>
    </citation>
    <scope>NUCLEOTIDE SEQUENCE [LARGE SCALE GENOMIC DNA]</scope>
    <source>
        <strain evidence="3">JCM 16904</strain>
    </source>
</reference>
<proteinExistence type="predicted"/>
<accession>A0ABP7AY09</accession>
<organism evidence="2 3">
    <name type="scientific">Nonomuraea antimicrobica</name>
    <dbReference type="NCBI Taxonomy" id="561173"/>
    <lineage>
        <taxon>Bacteria</taxon>
        <taxon>Bacillati</taxon>
        <taxon>Actinomycetota</taxon>
        <taxon>Actinomycetes</taxon>
        <taxon>Streptosporangiales</taxon>
        <taxon>Streptosporangiaceae</taxon>
        <taxon>Nonomuraea</taxon>
    </lineage>
</organism>